<proteinExistence type="predicted"/>
<dbReference type="InterPro" id="IPR029063">
    <property type="entry name" value="SAM-dependent_MTases_sf"/>
</dbReference>
<keyword evidence="1" id="KW-0472">Membrane</keyword>
<sequence>MQRRAWFEIHDHRLFPRFLRDMQTDILQAIWNNQNIYAPVVPRLRQALRAADANRIVDLCSGGGGPWLKLSRTFAKEGNSPEICLTDIYPNLGAFERLRKETPLDFCPDPVNAMQIPSELHGFRTLFTSFHHFDPHQARAILKDAFDARQGIGIFESSIREARTLLGVFLLPLLILLLVPGIRPFRWSLLFYSYLVPIIPFVVWMDGVLSCLRSYSQKDLSELIAGLEAEDYRWSVGIERGPLVSVAYLIGHPVQRDCSEAGEPAVEAAEIEKAAYS</sequence>
<keyword evidence="3" id="KW-1185">Reference proteome</keyword>
<dbReference type="SUPFAM" id="SSF53335">
    <property type="entry name" value="S-adenosyl-L-methionine-dependent methyltransferases"/>
    <property type="match status" value="1"/>
</dbReference>
<dbReference type="AlphaFoldDB" id="A0A841K7R6"/>
<keyword evidence="1" id="KW-0812">Transmembrane</keyword>
<comment type="caution">
    <text evidence="2">The sequence shown here is derived from an EMBL/GenBank/DDBJ whole genome shotgun (WGS) entry which is preliminary data.</text>
</comment>
<keyword evidence="1" id="KW-1133">Transmembrane helix</keyword>
<feature type="transmembrane region" description="Helical" evidence="1">
    <location>
        <begin position="164"/>
        <end position="183"/>
    </location>
</feature>
<dbReference type="OrthoDB" id="117053at2"/>
<accession>A0A841K7R6</accession>
<feature type="transmembrane region" description="Helical" evidence="1">
    <location>
        <begin position="189"/>
        <end position="212"/>
    </location>
</feature>
<dbReference type="RefSeq" id="WP_050058231.1">
    <property type="nucleotide sequence ID" value="NZ_JACHEK010000009.1"/>
</dbReference>
<evidence type="ECO:0008006" key="4">
    <source>
        <dbReference type="Google" id="ProtNLM"/>
    </source>
</evidence>
<evidence type="ECO:0000313" key="2">
    <source>
        <dbReference type="EMBL" id="MBB6146324.1"/>
    </source>
</evidence>
<protein>
    <recommendedName>
        <fullName evidence="4">Class I SAM-dependent methyltransferase</fullName>
    </recommendedName>
</protein>
<name>A0A841K7R6_9BACT</name>
<evidence type="ECO:0000256" key="1">
    <source>
        <dbReference type="SAM" id="Phobius"/>
    </source>
</evidence>
<dbReference type="EMBL" id="JACHEK010000009">
    <property type="protein sequence ID" value="MBB6146324.1"/>
    <property type="molecule type" value="Genomic_DNA"/>
</dbReference>
<dbReference type="Proteomes" id="UP000538666">
    <property type="component" value="Unassembled WGS sequence"/>
</dbReference>
<reference evidence="2 3" key="1">
    <citation type="submission" date="2020-08" db="EMBL/GenBank/DDBJ databases">
        <title>Genomic Encyclopedia of Type Strains, Phase IV (KMG-IV): sequencing the most valuable type-strain genomes for metagenomic binning, comparative biology and taxonomic classification.</title>
        <authorList>
            <person name="Goeker M."/>
        </authorList>
    </citation>
    <scope>NUCLEOTIDE SEQUENCE [LARGE SCALE GENOMIC DNA]</scope>
    <source>
        <strain evidence="2 3">DSM 103733</strain>
    </source>
</reference>
<evidence type="ECO:0000313" key="3">
    <source>
        <dbReference type="Proteomes" id="UP000538666"/>
    </source>
</evidence>
<organism evidence="2 3">
    <name type="scientific">Silvibacterium bohemicum</name>
    <dbReference type="NCBI Taxonomy" id="1577686"/>
    <lineage>
        <taxon>Bacteria</taxon>
        <taxon>Pseudomonadati</taxon>
        <taxon>Acidobacteriota</taxon>
        <taxon>Terriglobia</taxon>
        <taxon>Terriglobales</taxon>
        <taxon>Acidobacteriaceae</taxon>
        <taxon>Silvibacterium</taxon>
    </lineage>
</organism>
<gene>
    <name evidence="2" type="ORF">HNQ77_004296</name>
</gene>